<evidence type="ECO:0000313" key="4">
    <source>
        <dbReference type="Proteomes" id="UP000199354"/>
    </source>
</evidence>
<feature type="transmembrane region" description="Helical" evidence="1">
    <location>
        <begin position="330"/>
        <end position="350"/>
    </location>
</feature>
<keyword evidence="2" id="KW-0732">Signal</keyword>
<keyword evidence="1" id="KW-0812">Transmembrane</keyword>
<name>A0A1G5GYH5_9FLAO</name>
<protein>
    <recommendedName>
        <fullName evidence="5">Oxygen tolerance</fullName>
    </recommendedName>
</protein>
<dbReference type="RefSeq" id="WP_091141845.1">
    <property type="nucleotide sequence ID" value="NZ_FMVF01000007.1"/>
</dbReference>
<organism evidence="3 4">
    <name type="scientific">Flavobacterium caeni</name>
    <dbReference type="NCBI Taxonomy" id="490189"/>
    <lineage>
        <taxon>Bacteria</taxon>
        <taxon>Pseudomonadati</taxon>
        <taxon>Bacteroidota</taxon>
        <taxon>Flavobacteriia</taxon>
        <taxon>Flavobacteriales</taxon>
        <taxon>Flavobacteriaceae</taxon>
        <taxon>Flavobacterium</taxon>
    </lineage>
</organism>
<dbReference type="EMBL" id="FMVF01000007">
    <property type="protein sequence ID" value="SCY56359.1"/>
    <property type="molecule type" value="Genomic_DNA"/>
</dbReference>
<dbReference type="OrthoDB" id="9807384at2"/>
<keyword evidence="1" id="KW-0472">Membrane</keyword>
<dbReference type="Proteomes" id="UP000199354">
    <property type="component" value="Unassembled WGS sequence"/>
</dbReference>
<feature type="signal peptide" evidence="2">
    <location>
        <begin position="1"/>
        <end position="19"/>
    </location>
</feature>
<sequence length="540" mass="61248">MKKYVYILVLALVSAIGFAQQKKVTTAIDSTRKKIGAEFKLTLKTNVDTLSKVTFPAFKNFGALEVIQEYPTDTIAQGDRYELVKKYGLTQFDSGRYMVPRLPVIINGKPHFSDSIRVEVANVAVDTLKQKMYDIKDIVPVKDEIGDWWIYLLLLIAIGAGGYFLYHYLKKKQALKADEFAYKTPIEKATMLLQTLEKKELWQKGEVKTYYSELTDIARNYIEEAIHIPAMESTTSELIVALRAASVQKKMSLTPETVENLERVLRQADLVKFAKSKPLDFEITEDRNKIEKVIVTLDKAIPQEEEEIDDLAYKKALHEKMLRRQKRNRILATAGFVVLALVGVTAYFVITKGFTYVKDNVIGSQTKELLEGEWVYSEYGDPGVKLETPHVLKRQKSSDAVPKDAMAFLKDMTIFSYGSLAGKFYSMVSTMKFANETELDLNQSYEGVLQTLEMRGAKNIFMKPEEFSTQQGITGIRGYGTMMFLDPIAQKSYKVYCEILLFKQDGGLQQVMVAYEEGDAYGKDILSRIINSVELKKAAP</sequence>
<feature type="chain" id="PRO_5011431729" description="Oxygen tolerance" evidence="2">
    <location>
        <begin position="20"/>
        <end position="540"/>
    </location>
</feature>
<gene>
    <name evidence="3" type="ORF">SAMN02927903_01676</name>
</gene>
<evidence type="ECO:0000256" key="2">
    <source>
        <dbReference type="SAM" id="SignalP"/>
    </source>
</evidence>
<proteinExistence type="predicted"/>
<evidence type="ECO:0000256" key="1">
    <source>
        <dbReference type="SAM" id="Phobius"/>
    </source>
</evidence>
<keyword evidence="4" id="KW-1185">Reference proteome</keyword>
<dbReference type="STRING" id="490189.SAMN02927903_01676"/>
<evidence type="ECO:0000313" key="3">
    <source>
        <dbReference type="EMBL" id="SCY56359.1"/>
    </source>
</evidence>
<evidence type="ECO:0008006" key="5">
    <source>
        <dbReference type="Google" id="ProtNLM"/>
    </source>
</evidence>
<reference evidence="3 4" key="1">
    <citation type="submission" date="2016-10" db="EMBL/GenBank/DDBJ databases">
        <authorList>
            <person name="de Groot N.N."/>
        </authorList>
    </citation>
    <scope>NUCLEOTIDE SEQUENCE [LARGE SCALE GENOMIC DNA]</scope>
    <source>
        <strain evidence="3 4">CGMCC 1.7031</strain>
    </source>
</reference>
<dbReference type="AlphaFoldDB" id="A0A1G5GYH5"/>
<feature type="transmembrane region" description="Helical" evidence="1">
    <location>
        <begin position="148"/>
        <end position="166"/>
    </location>
</feature>
<keyword evidence="1" id="KW-1133">Transmembrane helix</keyword>
<accession>A0A1G5GYH5</accession>